<dbReference type="PANTHER" id="PTHR43428">
    <property type="entry name" value="ARSENATE REDUCTASE"/>
    <property type="match status" value="1"/>
</dbReference>
<organism evidence="3 4">
    <name type="scientific">Photobacterium rosenbergii</name>
    <dbReference type="NCBI Taxonomy" id="294936"/>
    <lineage>
        <taxon>Bacteria</taxon>
        <taxon>Pseudomonadati</taxon>
        <taxon>Pseudomonadota</taxon>
        <taxon>Gammaproteobacteria</taxon>
        <taxon>Vibrionales</taxon>
        <taxon>Vibrionaceae</taxon>
        <taxon>Photobacterium</taxon>
    </lineage>
</organism>
<sequence length="157" mass="18018">MKILFVCKHNSCRSILAEAIGKRFLPPRFEVASGGSDPTGELHPFVQQYLNDMGLDAKDYRSKSWEEFVHFHPDIVISVCDIQHGEQGPNWLADGVRVYWDLNNPLDVVDDEVQFEEQCHLASVSLKKRIDKLATCYFEKMTHQEIHDELERIGAMG</sequence>
<dbReference type="Gene3D" id="3.40.50.2300">
    <property type="match status" value="1"/>
</dbReference>
<protein>
    <submittedName>
        <fullName evidence="3">Arsenate reductase ArsC</fullName>
    </submittedName>
</protein>
<evidence type="ECO:0000313" key="4">
    <source>
        <dbReference type="Proteomes" id="UP001186452"/>
    </source>
</evidence>
<keyword evidence="4" id="KW-1185">Reference proteome</keyword>
<dbReference type="SMART" id="SM00226">
    <property type="entry name" value="LMWPc"/>
    <property type="match status" value="1"/>
</dbReference>
<dbReference type="SUPFAM" id="SSF52788">
    <property type="entry name" value="Phosphotyrosine protein phosphatases I"/>
    <property type="match status" value="1"/>
</dbReference>
<dbReference type="PANTHER" id="PTHR43428:SF1">
    <property type="entry name" value="ARSENATE REDUCTASE"/>
    <property type="match status" value="1"/>
</dbReference>
<feature type="domain" description="Phosphotyrosine protein phosphatase I" evidence="2">
    <location>
        <begin position="1"/>
        <end position="136"/>
    </location>
</feature>
<dbReference type="InterPro" id="IPR036196">
    <property type="entry name" value="Ptyr_pPase_sf"/>
</dbReference>
<evidence type="ECO:0000259" key="2">
    <source>
        <dbReference type="SMART" id="SM00226"/>
    </source>
</evidence>
<gene>
    <name evidence="3" type="ORF">R2X38_12430</name>
</gene>
<comment type="caution">
    <text evidence="3">The sequence shown here is derived from an EMBL/GenBank/DDBJ whole genome shotgun (WGS) entry which is preliminary data.</text>
</comment>
<name>A0ABU3ZI38_9GAMM</name>
<dbReference type="Proteomes" id="UP001186452">
    <property type="component" value="Unassembled WGS sequence"/>
</dbReference>
<evidence type="ECO:0000313" key="3">
    <source>
        <dbReference type="EMBL" id="MDV5169800.1"/>
    </source>
</evidence>
<dbReference type="Pfam" id="PF01451">
    <property type="entry name" value="LMWPc"/>
    <property type="match status" value="1"/>
</dbReference>
<dbReference type="EMBL" id="JAWJZI010000004">
    <property type="protein sequence ID" value="MDV5169800.1"/>
    <property type="molecule type" value="Genomic_DNA"/>
</dbReference>
<evidence type="ECO:0000256" key="1">
    <source>
        <dbReference type="ARBA" id="ARBA00022849"/>
    </source>
</evidence>
<keyword evidence="1" id="KW-0059">Arsenical resistance</keyword>
<proteinExistence type="predicted"/>
<dbReference type="RefSeq" id="WP_317522559.1">
    <property type="nucleotide sequence ID" value="NZ_JAWJZI010000004.1"/>
</dbReference>
<dbReference type="InterPro" id="IPR023485">
    <property type="entry name" value="Ptyr_pPase"/>
</dbReference>
<accession>A0ABU3ZI38</accession>
<reference evidence="3 4" key="1">
    <citation type="submission" date="2023-10" db="EMBL/GenBank/DDBJ databases">
        <title>Marine bacteria isolated from horseshoe crab.</title>
        <authorList>
            <person name="Cheng T.H."/>
        </authorList>
    </citation>
    <scope>NUCLEOTIDE SEQUENCE [LARGE SCALE GENOMIC DNA]</scope>
    <source>
        <strain evidence="3 4">HSC6</strain>
    </source>
</reference>